<dbReference type="Proteomes" id="UP001180489">
    <property type="component" value="Unassembled WGS sequence"/>
</dbReference>
<keyword evidence="2" id="KW-0472">Membrane</keyword>
<accession>A0ABU2UIU9</accession>
<name>A0ABU2UIU9_9ACTN</name>
<organism evidence="3 4">
    <name type="scientific">Streptomyces hintoniae</name>
    <dbReference type="NCBI Taxonomy" id="3075521"/>
    <lineage>
        <taxon>Bacteria</taxon>
        <taxon>Bacillati</taxon>
        <taxon>Actinomycetota</taxon>
        <taxon>Actinomycetes</taxon>
        <taxon>Kitasatosporales</taxon>
        <taxon>Streptomycetaceae</taxon>
        <taxon>Streptomyces</taxon>
    </lineage>
</organism>
<gene>
    <name evidence="3" type="ORF">RM863_12885</name>
</gene>
<reference evidence="3" key="1">
    <citation type="submission" date="2024-05" db="EMBL/GenBank/DDBJ databases">
        <title>30 novel species of actinomycetes from the DSMZ collection.</title>
        <authorList>
            <person name="Nouioui I."/>
        </authorList>
    </citation>
    <scope>NUCLEOTIDE SEQUENCE</scope>
    <source>
        <strain evidence="3">DSM 41014</strain>
    </source>
</reference>
<sequence>MGGDGTVLGVVIAGVSVIGSVLVARISTPRPASDRPEPEEAPREGELRVSPAIWERFAVLEAKVDHLTAIVEEQKEKVGRLDRLLRTAMRIIRRANRRLVAAREVPEEIPRELIPYSID</sequence>
<evidence type="ECO:0000313" key="4">
    <source>
        <dbReference type="Proteomes" id="UP001180489"/>
    </source>
</evidence>
<feature type="transmembrane region" description="Helical" evidence="2">
    <location>
        <begin position="6"/>
        <end position="26"/>
    </location>
</feature>
<evidence type="ECO:0008006" key="5">
    <source>
        <dbReference type="Google" id="ProtNLM"/>
    </source>
</evidence>
<proteinExistence type="predicted"/>
<evidence type="ECO:0000256" key="2">
    <source>
        <dbReference type="SAM" id="Phobius"/>
    </source>
</evidence>
<feature type="compositionally biased region" description="Basic and acidic residues" evidence="1">
    <location>
        <begin position="32"/>
        <end position="47"/>
    </location>
</feature>
<evidence type="ECO:0000313" key="3">
    <source>
        <dbReference type="EMBL" id="MDT0473020.1"/>
    </source>
</evidence>
<keyword evidence="2" id="KW-0812">Transmembrane</keyword>
<keyword evidence="4" id="KW-1185">Reference proteome</keyword>
<dbReference type="EMBL" id="JAVRFF010000012">
    <property type="protein sequence ID" value="MDT0473020.1"/>
    <property type="molecule type" value="Genomic_DNA"/>
</dbReference>
<keyword evidence="2" id="KW-1133">Transmembrane helix</keyword>
<dbReference type="RefSeq" id="WP_311635094.1">
    <property type="nucleotide sequence ID" value="NZ_JAVRFF010000012.1"/>
</dbReference>
<comment type="caution">
    <text evidence="3">The sequence shown here is derived from an EMBL/GenBank/DDBJ whole genome shotgun (WGS) entry which is preliminary data.</text>
</comment>
<protein>
    <recommendedName>
        <fullName evidence="5">Secreted protein</fullName>
    </recommendedName>
</protein>
<evidence type="ECO:0000256" key="1">
    <source>
        <dbReference type="SAM" id="MobiDB-lite"/>
    </source>
</evidence>
<feature type="region of interest" description="Disordered" evidence="1">
    <location>
        <begin position="28"/>
        <end position="47"/>
    </location>
</feature>